<evidence type="ECO:0000313" key="10">
    <source>
        <dbReference type="EMBL" id="SKA63469.1"/>
    </source>
</evidence>
<comment type="subcellular location">
    <subcellularLocation>
        <location evidence="1">Cell outer membrane</location>
    </subcellularLocation>
</comment>
<dbReference type="Gene3D" id="1.20.1600.10">
    <property type="entry name" value="Outer membrane efflux proteins (OEP)"/>
    <property type="match status" value="1"/>
</dbReference>
<sequence length="449" mass="49095">MNFKISSLALTVACSLAIFSVQAEDLMDIYKEALQKDTELNQAKANADAAHAGISQATAALLPQIDVVGSLTKTRTNYVKTATYEGRASNKVASAGATLSQAIWRHSSWVNRSIAEKTATLNDLAYADAQQDLILRVSTAYFNVLNAAETLKYQQANNQALKRQLDEAEKRLNVGLIAETDKLEAQAAYDLSTANVISAENALINSYEQIRILTGNTVTSNQLSELDITKFDTPKVNETLQRLIKRAEENNIALQEAVVSRDIAKDNITLARTGHEPTLDFNANIKTAYTDYSHENPTPGWVDNNSWSKSVGLTLNIPIYHGGETSAAVDKATANYVAQSEALENAHRTLLTNVNNSYNNVNAAISKVTAYKNTVASAKSALDATIAGYDVGTRTMTDVLDATQNLYNAMQQSAQSRYDYILARLNLMYTQGDLKVEHINQINNSLVKK</sequence>
<dbReference type="PANTHER" id="PTHR30026:SF20">
    <property type="entry name" value="OUTER MEMBRANE PROTEIN TOLC"/>
    <property type="match status" value="1"/>
</dbReference>
<evidence type="ECO:0000256" key="1">
    <source>
        <dbReference type="ARBA" id="ARBA00004442"/>
    </source>
</evidence>
<evidence type="ECO:0000256" key="2">
    <source>
        <dbReference type="ARBA" id="ARBA00007613"/>
    </source>
</evidence>
<keyword evidence="7" id="KW-0998">Cell outer membrane</keyword>
<evidence type="ECO:0000256" key="5">
    <source>
        <dbReference type="ARBA" id="ARBA00022692"/>
    </source>
</evidence>
<dbReference type="InterPro" id="IPR003423">
    <property type="entry name" value="OMP_efflux"/>
</dbReference>
<organism evidence="10 11">
    <name type="scientific">Succinivibrio dextrinosolvens DSM 3072</name>
    <dbReference type="NCBI Taxonomy" id="1123324"/>
    <lineage>
        <taxon>Bacteria</taxon>
        <taxon>Pseudomonadati</taxon>
        <taxon>Pseudomonadota</taxon>
        <taxon>Gammaproteobacteria</taxon>
        <taxon>Aeromonadales</taxon>
        <taxon>Succinivibrionaceae</taxon>
        <taxon>Succinivibrio</taxon>
    </lineage>
</organism>
<name>A0A1T4VER5_9GAMM</name>
<keyword evidence="3" id="KW-0813">Transport</keyword>
<dbReference type="RefSeq" id="WP_078928858.1">
    <property type="nucleotide sequence ID" value="NZ_FUXX01000021.1"/>
</dbReference>
<dbReference type="NCBIfam" id="TIGR01844">
    <property type="entry name" value="type_I_sec_TolC"/>
    <property type="match status" value="1"/>
</dbReference>
<keyword evidence="9" id="KW-0732">Signal</keyword>
<dbReference type="Proteomes" id="UP000242432">
    <property type="component" value="Unassembled WGS sequence"/>
</dbReference>
<evidence type="ECO:0000256" key="9">
    <source>
        <dbReference type="SAM" id="SignalP"/>
    </source>
</evidence>
<keyword evidence="6" id="KW-0472">Membrane</keyword>
<dbReference type="GO" id="GO:0015288">
    <property type="term" value="F:porin activity"/>
    <property type="evidence" value="ECO:0007669"/>
    <property type="project" value="TreeGrafter"/>
</dbReference>
<feature type="signal peptide" evidence="9">
    <location>
        <begin position="1"/>
        <end position="23"/>
    </location>
</feature>
<dbReference type="GO" id="GO:0015562">
    <property type="term" value="F:efflux transmembrane transporter activity"/>
    <property type="evidence" value="ECO:0007669"/>
    <property type="project" value="InterPro"/>
</dbReference>
<keyword evidence="11" id="KW-1185">Reference proteome</keyword>
<feature type="coiled-coil region" evidence="8">
    <location>
        <begin position="151"/>
        <end position="178"/>
    </location>
</feature>
<proteinExistence type="inferred from homology"/>
<dbReference type="AlphaFoldDB" id="A0A1T4VER5"/>
<evidence type="ECO:0000256" key="6">
    <source>
        <dbReference type="ARBA" id="ARBA00023136"/>
    </source>
</evidence>
<dbReference type="GO" id="GO:0009279">
    <property type="term" value="C:cell outer membrane"/>
    <property type="evidence" value="ECO:0007669"/>
    <property type="project" value="UniProtKB-SubCell"/>
</dbReference>
<evidence type="ECO:0000256" key="4">
    <source>
        <dbReference type="ARBA" id="ARBA00022452"/>
    </source>
</evidence>
<dbReference type="STRING" id="83771.SAMN02910357_02565"/>
<keyword evidence="8" id="KW-0175">Coiled coil</keyword>
<keyword evidence="4" id="KW-1134">Transmembrane beta strand</keyword>
<protein>
    <submittedName>
        <fullName evidence="10">Outer membrane protein</fullName>
    </submittedName>
</protein>
<accession>A0A1T4VER5</accession>
<evidence type="ECO:0000256" key="8">
    <source>
        <dbReference type="SAM" id="Coils"/>
    </source>
</evidence>
<dbReference type="GO" id="GO:1990281">
    <property type="term" value="C:efflux pump complex"/>
    <property type="evidence" value="ECO:0007669"/>
    <property type="project" value="TreeGrafter"/>
</dbReference>
<evidence type="ECO:0000313" key="11">
    <source>
        <dbReference type="Proteomes" id="UP000242432"/>
    </source>
</evidence>
<dbReference type="InterPro" id="IPR010130">
    <property type="entry name" value="T1SS_OMP_TolC"/>
</dbReference>
<feature type="chain" id="PRO_5010576881" evidence="9">
    <location>
        <begin position="24"/>
        <end position="449"/>
    </location>
</feature>
<evidence type="ECO:0000256" key="3">
    <source>
        <dbReference type="ARBA" id="ARBA00022448"/>
    </source>
</evidence>
<keyword evidence="5" id="KW-0812">Transmembrane</keyword>
<comment type="similarity">
    <text evidence="2">Belongs to the outer membrane factor (OMF) (TC 1.B.17) family.</text>
</comment>
<dbReference type="SUPFAM" id="SSF56954">
    <property type="entry name" value="Outer membrane efflux proteins (OEP)"/>
    <property type="match status" value="1"/>
</dbReference>
<dbReference type="EMBL" id="FUXX01000021">
    <property type="protein sequence ID" value="SKA63469.1"/>
    <property type="molecule type" value="Genomic_DNA"/>
</dbReference>
<dbReference type="PANTHER" id="PTHR30026">
    <property type="entry name" value="OUTER MEMBRANE PROTEIN TOLC"/>
    <property type="match status" value="1"/>
</dbReference>
<dbReference type="Pfam" id="PF02321">
    <property type="entry name" value="OEP"/>
    <property type="match status" value="2"/>
</dbReference>
<reference evidence="11" key="1">
    <citation type="submission" date="2017-02" db="EMBL/GenBank/DDBJ databases">
        <authorList>
            <person name="Varghese N."/>
            <person name="Submissions S."/>
        </authorList>
    </citation>
    <scope>NUCLEOTIDE SEQUENCE [LARGE SCALE GENOMIC DNA]</scope>
    <source>
        <strain evidence="11">DSM 3072</strain>
    </source>
</reference>
<dbReference type="InterPro" id="IPR051906">
    <property type="entry name" value="TolC-like"/>
</dbReference>
<gene>
    <name evidence="10" type="ORF">SAMN02745213_01393</name>
</gene>
<evidence type="ECO:0000256" key="7">
    <source>
        <dbReference type="ARBA" id="ARBA00023237"/>
    </source>
</evidence>